<proteinExistence type="predicted"/>
<evidence type="ECO:0000313" key="3">
    <source>
        <dbReference type="Proteomes" id="UP001586593"/>
    </source>
</evidence>
<organism evidence="2 3">
    <name type="scientific">Phialemonium thermophilum</name>
    <dbReference type="NCBI Taxonomy" id="223376"/>
    <lineage>
        <taxon>Eukaryota</taxon>
        <taxon>Fungi</taxon>
        <taxon>Dikarya</taxon>
        <taxon>Ascomycota</taxon>
        <taxon>Pezizomycotina</taxon>
        <taxon>Sordariomycetes</taxon>
        <taxon>Sordariomycetidae</taxon>
        <taxon>Cephalothecales</taxon>
        <taxon>Cephalothecaceae</taxon>
        <taxon>Phialemonium</taxon>
    </lineage>
</organism>
<comment type="caution">
    <text evidence="2">The sequence shown here is derived from an EMBL/GenBank/DDBJ whole genome shotgun (WGS) entry which is preliminary data.</text>
</comment>
<feature type="compositionally biased region" description="Polar residues" evidence="1">
    <location>
        <begin position="93"/>
        <end position="102"/>
    </location>
</feature>
<dbReference type="Proteomes" id="UP001586593">
    <property type="component" value="Unassembled WGS sequence"/>
</dbReference>
<evidence type="ECO:0000313" key="2">
    <source>
        <dbReference type="EMBL" id="KAL1836204.1"/>
    </source>
</evidence>
<sequence>MCSCLRVLSLLVRFHTGSPPYSTLFLPSNNPQPPANKLCVSCFVSRRTTAKSAAFTKVDPPRWAVATVRMPGVARQLERASRKTRTGEPPVSRSASRPSITRSPARRCTGTGARASRRAPRTPGSCGAGGTPSP</sequence>
<evidence type="ECO:0008006" key="4">
    <source>
        <dbReference type="Google" id="ProtNLM"/>
    </source>
</evidence>
<keyword evidence="3" id="KW-1185">Reference proteome</keyword>
<gene>
    <name evidence="2" type="ORF">VTK73DRAFT_5144</name>
</gene>
<name>A0ABR3V336_9PEZI</name>
<dbReference type="EMBL" id="JAZHXJ010002891">
    <property type="protein sequence ID" value="KAL1836204.1"/>
    <property type="molecule type" value="Genomic_DNA"/>
</dbReference>
<feature type="region of interest" description="Disordered" evidence="1">
    <location>
        <begin position="75"/>
        <end position="134"/>
    </location>
</feature>
<reference evidence="2 3" key="1">
    <citation type="journal article" date="2024" name="Commun. Biol.">
        <title>Comparative genomic analysis of thermophilic fungi reveals convergent evolutionary adaptations and gene losses.</title>
        <authorList>
            <person name="Steindorff A.S."/>
            <person name="Aguilar-Pontes M.V."/>
            <person name="Robinson A.J."/>
            <person name="Andreopoulos B."/>
            <person name="LaButti K."/>
            <person name="Kuo A."/>
            <person name="Mondo S."/>
            <person name="Riley R."/>
            <person name="Otillar R."/>
            <person name="Haridas S."/>
            <person name="Lipzen A."/>
            <person name="Grimwood J."/>
            <person name="Schmutz J."/>
            <person name="Clum A."/>
            <person name="Reid I.D."/>
            <person name="Moisan M.C."/>
            <person name="Butler G."/>
            <person name="Nguyen T.T.M."/>
            <person name="Dewar K."/>
            <person name="Conant G."/>
            <person name="Drula E."/>
            <person name="Henrissat B."/>
            <person name="Hansel C."/>
            <person name="Singer S."/>
            <person name="Hutchinson M.I."/>
            <person name="de Vries R.P."/>
            <person name="Natvig D.O."/>
            <person name="Powell A.J."/>
            <person name="Tsang A."/>
            <person name="Grigoriev I.V."/>
        </authorList>
    </citation>
    <scope>NUCLEOTIDE SEQUENCE [LARGE SCALE GENOMIC DNA]</scope>
    <source>
        <strain evidence="2 3">ATCC 24622</strain>
    </source>
</reference>
<evidence type="ECO:0000256" key="1">
    <source>
        <dbReference type="SAM" id="MobiDB-lite"/>
    </source>
</evidence>
<protein>
    <recommendedName>
        <fullName evidence="4">Secreted protein</fullName>
    </recommendedName>
</protein>
<accession>A0ABR3V336</accession>